<dbReference type="Proteomes" id="UP000663879">
    <property type="component" value="Unassembled WGS sequence"/>
</dbReference>
<proteinExistence type="inferred from homology"/>
<sequence>MSKRGSKPEEVVKKPLKKILMIHGYRQTEKSFREKTGGLRKSLKNQADFIFCEAPHIVLKREDEFGEDSNQENIDEKGWWFSSENKSYNAQLETNCDLGFEESLQYLDNVFQTQGPFDGILAFSQGACLGSVLCKISKLNQTDEINKFKNIKFNFAILVAGFKSGQTQHDFYYEQKIDFPTLHIIGETDKVIPKDMSEKLLNYFVEPKVFVHTGGHFVPVNADAKNSIINFLNSIN</sequence>
<dbReference type="PANTHER" id="PTHR48070">
    <property type="entry name" value="ESTERASE OVCA2"/>
    <property type="match status" value="1"/>
</dbReference>
<comment type="similarity">
    <text evidence="1">Belongs to the LovG family.</text>
</comment>
<protein>
    <recommendedName>
        <fullName evidence="3">Serine hydrolase domain-containing protein</fullName>
    </recommendedName>
</protein>
<dbReference type="FunFam" id="3.40.50.1820:FF:000073">
    <property type="entry name" value="esterase OVCA2 isoform X6"/>
    <property type="match status" value="1"/>
</dbReference>
<evidence type="ECO:0000256" key="2">
    <source>
        <dbReference type="ARBA" id="ARBA00022801"/>
    </source>
</evidence>
<name>A0A813NPI8_9BILA</name>
<evidence type="ECO:0000259" key="3">
    <source>
        <dbReference type="Pfam" id="PF03959"/>
    </source>
</evidence>
<dbReference type="PANTHER" id="PTHR48070:SF6">
    <property type="entry name" value="ESTERASE OVCA2"/>
    <property type="match status" value="1"/>
</dbReference>
<gene>
    <name evidence="4" type="ORF">OXX778_LOCUS3494</name>
</gene>
<dbReference type="GO" id="GO:0005634">
    <property type="term" value="C:nucleus"/>
    <property type="evidence" value="ECO:0007669"/>
    <property type="project" value="TreeGrafter"/>
</dbReference>
<dbReference type="AlphaFoldDB" id="A0A813NPI8"/>
<keyword evidence="2" id="KW-0378">Hydrolase</keyword>
<dbReference type="Pfam" id="PF03959">
    <property type="entry name" value="FSH1"/>
    <property type="match status" value="1"/>
</dbReference>
<reference evidence="4" key="1">
    <citation type="submission" date="2021-02" db="EMBL/GenBank/DDBJ databases">
        <authorList>
            <person name="Nowell W R."/>
        </authorList>
    </citation>
    <scope>NUCLEOTIDE SEQUENCE</scope>
    <source>
        <strain evidence="4">Ploen Becks lab</strain>
    </source>
</reference>
<evidence type="ECO:0000313" key="4">
    <source>
        <dbReference type="EMBL" id="CAF0742973.1"/>
    </source>
</evidence>
<evidence type="ECO:0000256" key="1">
    <source>
        <dbReference type="ARBA" id="ARBA00005863"/>
    </source>
</evidence>
<accession>A0A813NPI8</accession>
<dbReference type="GO" id="GO:0005737">
    <property type="term" value="C:cytoplasm"/>
    <property type="evidence" value="ECO:0007669"/>
    <property type="project" value="TreeGrafter"/>
</dbReference>
<dbReference type="SUPFAM" id="SSF53474">
    <property type="entry name" value="alpha/beta-Hydrolases"/>
    <property type="match status" value="1"/>
</dbReference>
<dbReference type="OrthoDB" id="414698at2759"/>
<dbReference type="Gene3D" id="3.40.50.1820">
    <property type="entry name" value="alpha/beta hydrolase"/>
    <property type="match status" value="1"/>
</dbReference>
<evidence type="ECO:0000313" key="5">
    <source>
        <dbReference type="Proteomes" id="UP000663879"/>
    </source>
</evidence>
<organism evidence="4 5">
    <name type="scientific">Brachionus calyciflorus</name>
    <dbReference type="NCBI Taxonomy" id="104777"/>
    <lineage>
        <taxon>Eukaryota</taxon>
        <taxon>Metazoa</taxon>
        <taxon>Spiralia</taxon>
        <taxon>Gnathifera</taxon>
        <taxon>Rotifera</taxon>
        <taxon>Eurotatoria</taxon>
        <taxon>Monogononta</taxon>
        <taxon>Pseudotrocha</taxon>
        <taxon>Ploima</taxon>
        <taxon>Brachionidae</taxon>
        <taxon>Brachionus</taxon>
    </lineage>
</organism>
<dbReference type="InterPro" id="IPR029058">
    <property type="entry name" value="AB_hydrolase_fold"/>
</dbReference>
<feature type="domain" description="Serine hydrolase" evidence="3">
    <location>
        <begin position="17"/>
        <end position="227"/>
    </location>
</feature>
<dbReference type="GO" id="GO:0032526">
    <property type="term" value="P:response to retinoic acid"/>
    <property type="evidence" value="ECO:0007669"/>
    <property type="project" value="TreeGrafter"/>
</dbReference>
<keyword evidence="5" id="KW-1185">Reference proteome</keyword>
<dbReference type="EMBL" id="CAJNOC010000311">
    <property type="protein sequence ID" value="CAF0742973.1"/>
    <property type="molecule type" value="Genomic_DNA"/>
</dbReference>
<comment type="caution">
    <text evidence="4">The sequence shown here is derived from an EMBL/GenBank/DDBJ whole genome shotgun (WGS) entry which is preliminary data.</text>
</comment>
<dbReference type="InterPro" id="IPR005645">
    <property type="entry name" value="FSH-like_dom"/>
</dbReference>
<dbReference type="GO" id="GO:0016787">
    <property type="term" value="F:hydrolase activity"/>
    <property type="evidence" value="ECO:0007669"/>
    <property type="project" value="UniProtKB-KW"/>
</dbReference>
<dbReference type="InterPro" id="IPR050593">
    <property type="entry name" value="LovG"/>
</dbReference>